<keyword evidence="5" id="KW-1185">Reference proteome</keyword>
<dbReference type="InterPro" id="IPR051162">
    <property type="entry name" value="T4SS_component"/>
</dbReference>
<comment type="caution">
    <text evidence="4">The sequence shown here is derived from an EMBL/GenBank/DDBJ whole genome shotgun (WGS) entry which is preliminary data.</text>
</comment>
<reference evidence="4 5" key="1">
    <citation type="submission" date="2018-08" db="EMBL/GenBank/DDBJ databases">
        <title>Isolation, diversity and antifungal activity of Actinobacteria from wheat.</title>
        <authorList>
            <person name="Han C."/>
        </authorList>
    </citation>
    <scope>NUCLEOTIDE SEQUENCE [LARGE SCALE GENOMIC DNA]</scope>
    <source>
        <strain evidence="4 5">NEAU-YY421</strain>
    </source>
</reference>
<evidence type="ECO:0000256" key="1">
    <source>
        <dbReference type="SAM" id="MobiDB-lite"/>
    </source>
</evidence>
<gene>
    <name evidence="4" type="ORF">DY218_02485</name>
</gene>
<dbReference type="AlphaFoldDB" id="A0A372MBM4"/>
<dbReference type="Pfam" id="PF19044">
    <property type="entry name" value="P-loop_TraG"/>
    <property type="match status" value="1"/>
</dbReference>
<organism evidence="4 5">
    <name type="scientific">Streptomyces triticagri</name>
    <dbReference type="NCBI Taxonomy" id="2293568"/>
    <lineage>
        <taxon>Bacteria</taxon>
        <taxon>Bacillati</taxon>
        <taxon>Actinomycetota</taxon>
        <taxon>Actinomycetes</taxon>
        <taxon>Kitasatosporales</taxon>
        <taxon>Streptomycetaceae</taxon>
        <taxon>Streptomyces</taxon>
    </lineage>
</organism>
<dbReference type="Gene3D" id="1.10.8.730">
    <property type="match status" value="1"/>
</dbReference>
<evidence type="ECO:0000259" key="3">
    <source>
        <dbReference type="Pfam" id="PF19044"/>
    </source>
</evidence>
<dbReference type="Proteomes" id="UP000263094">
    <property type="component" value="Unassembled WGS sequence"/>
</dbReference>
<sequence length="615" mass="66588">MKLRRRDSLAQTSLDARNELARLGPDGLEVQARTLAVGNQLAATLIVTGYPAEVVPGWLDPLLTYAGRLDVALHIEPVSNAAAAQQLKRQRARLESSRRSGLHHGRLDDPDTEAAAADAAELAYRLARGEGKLFRLGLYLTVYGRTEEHLAEEVASVQSIAESLLVSTAPATYRALPGWLTTLPLGLDTLRVRRTFDTEALAACFPFASPDLPADAAIAPGGVLYGINSASGSMLLWDRFAQDNYNSVTLARSGAGKSYLTKLELLRQLFTGAEAMVIDPEDEYVTLAESVGGTVIRLGDPEVRLNPFDLPAGQTADPGSGADHDALTRRALFLHTFLAVLLGSDLSAAERAVLDRAVLATYRRAGITGDPATWTRPAPLLADLADELGSMDESAAGELAIRLDPFVKGSHSRLFSGPTTTRPTGHLVVFCLREIPDELKTVSMLLALDAIWRQVAHTGARRRRLVVVDEAWRLMQEPHGARFLFRMSKSARKYWAGLAVVTQDGDDVLGSELGRAIVSNAATQLLMRQSPQAIEQIATAFRLSRGERHHLLSAPRGCALLLSGRTKISFSPVASSQEHDLITTDPAELHAGTDHTHTPDKDPYGLPELTEPRSR</sequence>
<feature type="domain" description="TraG P-loop" evidence="3">
    <location>
        <begin position="427"/>
        <end position="554"/>
    </location>
</feature>
<evidence type="ECO:0000313" key="5">
    <source>
        <dbReference type="Proteomes" id="UP000263094"/>
    </source>
</evidence>
<feature type="domain" description="Helicase HerA central" evidence="2">
    <location>
        <begin position="250"/>
        <end position="314"/>
    </location>
</feature>
<evidence type="ECO:0000313" key="4">
    <source>
        <dbReference type="EMBL" id="RFU88301.1"/>
    </source>
</evidence>
<feature type="compositionally biased region" description="Basic and acidic residues" evidence="1">
    <location>
        <begin position="588"/>
        <end position="603"/>
    </location>
</feature>
<proteinExistence type="predicted"/>
<dbReference type="PANTHER" id="PTHR30121">
    <property type="entry name" value="UNCHARACTERIZED PROTEIN YJGR-RELATED"/>
    <property type="match status" value="1"/>
</dbReference>
<dbReference type="InterPro" id="IPR002789">
    <property type="entry name" value="HerA_central"/>
</dbReference>
<dbReference type="InterPro" id="IPR027417">
    <property type="entry name" value="P-loop_NTPase"/>
</dbReference>
<dbReference type="OrthoDB" id="9804380at2"/>
<dbReference type="InterPro" id="IPR043964">
    <property type="entry name" value="P-loop_TraG"/>
</dbReference>
<dbReference type="PANTHER" id="PTHR30121:SF6">
    <property type="entry name" value="SLR6007 PROTEIN"/>
    <property type="match status" value="1"/>
</dbReference>
<dbReference type="Pfam" id="PF01935">
    <property type="entry name" value="DUF87"/>
    <property type="match status" value="1"/>
</dbReference>
<dbReference type="EMBL" id="QUAK01000014">
    <property type="protein sequence ID" value="RFU88301.1"/>
    <property type="molecule type" value="Genomic_DNA"/>
</dbReference>
<evidence type="ECO:0000259" key="2">
    <source>
        <dbReference type="Pfam" id="PF01935"/>
    </source>
</evidence>
<feature type="region of interest" description="Disordered" evidence="1">
    <location>
        <begin position="588"/>
        <end position="615"/>
    </location>
</feature>
<dbReference type="Gene3D" id="3.40.50.300">
    <property type="entry name" value="P-loop containing nucleotide triphosphate hydrolases"/>
    <property type="match status" value="1"/>
</dbReference>
<protein>
    <submittedName>
        <fullName evidence="4">DUF87 domain-containing protein</fullName>
    </submittedName>
</protein>
<dbReference type="SUPFAM" id="SSF52540">
    <property type="entry name" value="P-loop containing nucleoside triphosphate hydrolases"/>
    <property type="match status" value="1"/>
</dbReference>
<accession>A0A372MBM4</accession>
<name>A0A372MBM4_9ACTN</name>